<dbReference type="Pfam" id="PF00753">
    <property type="entry name" value="Lactamase_B"/>
    <property type="match status" value="1"/>
</dbReference>
<dbReference type="InterPro" id="IPR051013">
    <property type="entry name" value="MBL_superfamily_lactonases"/>
</dbReference>
<comment type="similarity">
    <text evidence="1">Belongs to the metallo-beta-lactamase superfamily.</text>
</comment>
<protein>
    <submittedName>
        <fullName evidence="6">MBL fold metallo-hydrolase</fullName>
    </submittedName>
</protein>
<keyword evidence="3 6" id="KW-0378">Hydrolase</keyword>
<dbReference type="SMART" id="SM00849">
    <property type="entry name" value="Lactamase_B"/>
    <property type="match status" value="1"/>
</dbReference>
<dbReference type="EMBL" id="QNTQ01000005">
    <property type="protein sequence ID" value="RBI86332.1"/>
    <property type="molecule type" value="Genomic_DNA"/>
</dbReference>
<dbReference type="GO" id="GO:0016787">
    <property type="term" value="F:hydrolase activity"/>
    <property type="evidence" value="ECO:0007669"/>
    <property type="project" value="UniProtKB-KW"/>
</dbReference>
<reference evidence="6 7" key="1">
    <citation type="submission" date="2018-07" db="EMBL/GenBank/DDBJ databases">
        <title>Rhodosalinus sp. strain E84T genomic sequence and assembly.</title>
        <authorList>
            <person name="Liu Z.-W."/>
            <person name="Lu D.-C."/>
        </authorList>
    </citation>
    <scope>NUCLEOTIDE SEQUENCE [LARGE SCALE GENOMIC DNA]</scope>
    <source>
        <strain evidence="6 7">E84</strain>
    </source>
</reference>
<keyword evidence="2" id="KW-0479">Metal-binding</keyword>
<sequence>MTQRLTLGALEVSGLTDLARFDIPLSEIMPGADPAALDGIDWIGPEVLSDGILHMAMRAWLLRLEGRVILIDTCVGDDKDRPARPEWHRRRSGALIAALAAEGLRPDDVDVVMCTHLHADHVGWNTVREDGRWVPTFPGARYVCGRTEYRHWDGAADAHGAFADSVLPVMAAGRMDLVEDGWELARGLTLETTPGHTPGHMCIHADHGAGAVFAGDAIHSPVQLARPDWVSAFCSDAEAARASRLRLLEELADSGRWLIPAHFPDPGWMRVARAGRAFRPAA</sequence>
<feature type="domain" description="Metallo-beta-lactamase" evidence="5">
    <location>
        <begin position="56"/>
        <end position="262"/>
    </location>
</feature>
<dbReference type="SUPFAM" id="SSF56281">
    <property type="entry name" value="Metallo-hydrolase/oxidoreductase"/>
    <property type="match status" value="1"/>
</dbReference>
<evidence type="ECO:0000256" key="2">
    <source>
        <dbReference type="ARBA" id="ARBA00022723"/>
    </source>
</evidence>
<organism evidence="6 7">
    <name type="scientific">Rhodosalinus halophilus</name>
    <dbReference type="NCBI Taxonomy" id="2259333"/>
    <lineage>
        <taxon>Bacteria</taxon>
        <taxon>Pseudomonadati</taxon>
        <taxon>Pseudomonadota</taxon>
        <taxon>Alphaproteobacteria</taxon>
        <taxon>Rhodobacterales</taxon>
        <taxon>Paracoccaceae</taxon>
        <taxon>Rhodosalinus</taxon>
    </lineage>
</organism>
<dbReference type="InterPro" id="IPR036866">
    <property type="entry name" value="RibonucZ/Hydroxyglut_hydro"/>
</dbReference>
<dbReference type="Proteomes" id="UP000253370">
    <property type="component" value="Unassembled WGS sequence"/>
</dbReference>
<dbReference type="GO" id="GO:0046872">
    <property type="term" value="F:metal ion binding"/>
    <property type="evidence" value="ECO:0007669"/>
    <property type="project" value="UniProtKB-KW"/>
</dbReference>
<dbReference type="OrthoDB" id="9773738at2"/>
<keyword evidence="7" id="KW-1185">Reference proteome</keyword>
<dbReference type="Gene3D" id="3.60.15.10">
    <property type="entry name" value="Ribonuclease Z/Hydroxyacylglutathione hydrolase-like"/>
    <property type="match status" value="1"/>
</dbReference>
<keyword evidence="4" id="KW-0862">Zinc</keyword>
<evidence type="ECO:0000256" key="1">
    <source>
        <dbReference type="ARBA" id="ARBA00007749"/>
    </source>
</evidence>
<dbReference type="CDD" id="cd16277">
    <property type="entry name" value="metallo-hydrolase-like_MBL-fold"/>
    <property type="match status" value="1"/>
</dbReference>
<dbReference type="PANTHER" id="PTHR42978:SF6">
    <property type="entry name" value="QUORUM-QUENCHING LACTONASE YTNP-RELATED"/>
    <property type="match status" value="1"/>
</dbReference>
<evidence type="ECO:0000256" key="3">
    <source>
        <dbReference type="ARBA" id="ARBA00022801"/>
    </source>
</evidence>
<evidence type="ECO:0000259" key="5">
    <source>
        <dbReference type="SMART" id="SM00849"/>
    </source>
</evidence>
<dbReference type="RefSeq" id="WP_113288569.1">
    <property type="nucleotide sequence ID" value="NZ_QNTQ01000005.1"/>
</dbReference>
<evidence type="ECO:0000256" key="4">
    <source>
        <dbReference type="ARBA" id="ARBA00022833"/>
    </source>
</evidence>
<dbReference type="PANTHER" id="PTHR42978">
    <property type="entry name" value="QUORUM-QUENCHING LACTONASE YTNP-RELATED-RELATED"/>
    <property type="match status" value="1"/>
</dbReference>
<name>A0A365UAU9_9RHOB</name>
<evidence type="ECO:0000313" key="6">
    <source>
        <dbReference type="EMBL" id="RBI86332.1"/>
    </source>
</evidence>
<dbReference type="InterPro" id="IPR001279">
    <property type="entry name" value="Metallo-B-lactamas"/>
</dbReference>
<comment type="caution">
    <text evidence="6">The sequence shown here is derived from an EMBL/GenBank/DDBJ whole genome shotgun (WGS) entry which is preliminary data.</text>
</comment>
<gene>
    <name evidence="6" type="ORF">DRV85_06180</name>
</gene>
<evidence type="ECO:0000313" key="7">
    <source>
        <dbReference type="Proteomes" id="UP000253370"/>
    </source>
</evidence>
<proteinExistence type="inferred from homology"/>
<dbReference type="AlphaFoldDB" id="A0A365UAU9"/>
<accession>A0A365UAU9</accession>